<dbReference type="InterPro" id="IPR000917">
    <property type="entry name" value="Sulfatase_N"/>
</dbReference>
<dbReference type="InterPro" id="IPR050738">
    <property type="entry name" value="Sulfatase"/>
</dbReference>
<dbReference type="Pfam" id="PF00884">
    <property type="entry name" value="Sulfatase"/>
    <property type="match status" value="1"/>
</dbReference>
<comment type="similarity">
    <text evidence="2">Belongs to the sulfatase family.</text>
</comment>
<dbReference type="SUPFAM" id="SSF53649">
    <property type="entry name" value="Alkaline phosphatase-like"/>
    <property type="match status" value="1"/>
</dbReference>
<dbReference type="PANTHER" id="PTHR42693">
    <property type="entry name" value="ARYLSULFATASE FAMILY MEMBER"/>
    <property type="match status" value="1"/>
</dbReference>
<dbReference type="CDD" id="cd16144">
    <property type="entry name" value="ARS_like"/>
    <property type="match status" value="1"/>
</dbReference>
<evidence type="ECO:0000256" key="6">
    <source>
        <dbReference type="ARBA" id="ARBA00022837"/>
    </source>
</evidence>
<dbReference type="PROSITE" id="PS00149">
    <property type="entry name" value="SULFATASE_2"/>
    <property type="match status" value="1"/>
</dbReference>
<reference evidence="8 9" key="1">
    <citation type="submission" date="2019-04" db="EMBL/GenBank/DDBJ databases">
        <authorList>
            <person name="Van Vliet M D."/>
        </authorList>
    </citation>
    <scope>NUCLEOTIDE SEQUENCE [LARGE SCALE GENOMIC DNA]</scope>
    <source>
        <strain evidence="8 9">F1</strain>
    </source>
</reference>
<dbReference type="RefSeq" id="WP_136081777.1">
    <property type="nucleotide sequence ID" value="NZ_CAAHFG010000003.1"/>
</dbReference>
<evidence type="ECO:0000256" key="1">
    <source>
        <dbReference type="ARBA" id="ARBA00001913"/>
    </source>
</evidence>
<dbReference type="Proteomes" id="UP000366872">
    <property type="component" value="Unassembled WGS sequence"/>
</dbReference>
<keyword evidence="9" id="KW-1185">Reference proteome</keyword>
<evidence type="ECO:0000259" key="7">
    <source>
        <dbReference type="Pfam" id="PF00884"/>
    </source>
</evidence>
<dbReference type="InterPro" id="IPR024607">
    <property type="entry name" value="Sulfatase_CS"/>
</dbReference>
<dbReference type="GO" id="GO:0046872">
    <property type="term" value="F:metal ion binding"/>
    <property type="evidence" value="ECO:0007669"/>
    <property type="project" value="UniProtKB-KW"/>
</dbReference>
<gene>
    <name evidence="8" type="primary">atsA_234</name>
    <name evidence="8" type="ORF">PDESU_04834</name>
</gene>
<dbReference type="PROSITE" id="PS00523">
    <property type="entry name" value="SULFATASE_1"/>
    <property type="match status" value="1"/>
</dbReference>
<evidence type="ECO:0000313" key="9">
    <source>
        <dbReference type="Proteomes" id="UP000366872"/>
    </source>
</evidence>
<accession>A0A6C2U8S9</accession>
<organism evidence="8 9">
    <name type="scientific">Pontiella desulfatans</name>
    <dbReference type="NCBI Taxonomy" id="2750659"/>
    <lineage>
        <taxon>Bacteria</taxon>
        <taxon>Pseudomonadati</taxon>
        <taxon>Kiritimatiellota</taxon>
        <taxon>Kiritimatiellia</taxon>
        <taxon>Kiritimatiellales</taxon>
        <taxon>Pontiellaceae</taxon>
        <taxon>Pontiella</taxon>
    </lineage>
</organism>
<keyword evidence="3" id="KW-0479">Metal-binding</keyword>
<name>A0A6C2U8S9_PONDE</name>
<dbReference type="InterPro" id="IPR017850">
    <property type="entry name" value="Alkaline_phosphatase_core_sf"/>
</dbReference>
<dbReference type="Gene3D" id="3.30.1120.10">
    <property type="match status" value="1"/>
</dbReference>
<evidence type="ECO:0000256" key="3">
    <source>
        <dbReference type="ARBA" id="ARBA00022723"/>
    </source>
</evidence>
<keyword evidence="5" id="KW-0378">Hydrolase</keyword>
<dbReference type="Gene3D" id="3.40.720.10">
    <property type="entry name" value="Alkaline Phosphatase, subunit A"/>
    <property type="match status" value="1"/>
</dbReference>
<keyword evidence="4" id="KW-0732">Signal</keyword>
<dbReference type="EMBL" id="CAAHFG010000003">
    <property type="protein sequence ID" value="VGO16243.1"/>
    <property type="molecule type" value="Genomic_DNA"/>
</dbReference>
<evidence type="ECO:0000256" key="5">
    <source>
        <dbReference type="ARBA" id="ARBA00022801"/>
    </source>
</evidence>
<evidence type="ECO:0000313" key="8">
    <source>
        <dbReference type="EMBL" id="VGO16243.1"/>
    </source>
</evidence>
<protein>
    <submittedName>
        <fullName evidence="8">Arylsulfatase</fullName>
    </submittedName>
</protein>
<keyword evidence="6" id="KW-0106">Calcium</keyword>
<comment type="cofactor">
    <cofactor evidence="1">
        <name>Ca(2+)</name>
        <dbReference type="ChEBI" id="CHEBI:29108"/>
    </cofactor>
</comment>
<sequence>MNLIKTGMMAIGLCVGSGGFVMGQDVRPAGPEQGTPNVVFVLIDDLGWTDLGCFGSGFYETPNIDRLCAEGVKFTQAYAACPVCSPTRAAIMTGKYPARLDLTDFLIGRRTGKLLPAEYIEAMPLEEVTLAEAFKAAGYTTFFAGKWHLGEEERFWPNAHGFDINKGGWKAGAPSYRIKDSDGNETRTEKTFYGGYFTPYQNPHLPDGPPGEYLTDRLSDETVGFIRTHRDEPFFLYLSHYAVHNPQQAPQALIDKYEAKLGRVDACPGAEFTPEHKTKNRMLQNQPVYAAMVESVDESVGRILDELESLGLDKNTIIVFTSDNGGLSTSEGHPTSNAPLRAGKGWLYEGGIRVPLIVKCPGAEAGRACDTPVISTDFYPTLLELAGLTLREEQHADGVSFAELLRSGVAPNRASLYWHYPHYGNQGGWPGSVVRAGDFKLIERHEDGRLELYDLKNDVGERKNLVEEMPEKAAELRALLMEWHRKTKANMPRPNPDFLNDGIK</sequence>
<proteinExistence type="inferred from homology"/>
<evidence type="ECO:0000256" key="4">
    <source>
        <dbReference type="ARBA" id="ARBA00022729"/>
    </source>
</evidence>
<evidence type="ECO:0000256" key="2">
    <source>
        <dbReference type="ARBA" id="ARBA00008779"/>
    </source>
</evidence>
<dbReference type="AlphaFoldDB" id="A0A6C2U8S9"/>
<feature type="domain" description="Sulfatase N-terminal" evidence="7">
    <location>
        <begin position="36"/>
        <end position="387"/>
    </location>
</feature>
<dbReference type="PANTHER" id="PTHR42693:SF42">
    <property type="entry name" value="ARYLSULFATASE G"/>
    <property type="match status" value="1"/>
</dbReference>
<dbReference type="GO" id="GO:0004065">
    <property type="term" value="F:arylsulfatase activity"/>
    <property type="evidence" value="ECO:0007669"/>
    <property type="project" value="TreeGrafter"/>
</dbReference>